<reference evidence="2" key="1">
    <citation type="submission" date="2014-11" db="EMBL/GenBank/DDBJ databases">
        <authorList>
            <person name="Amaro Gonzalez C."/>
        </authorList>
    </citation>
    <scope>NUCLEOTIDE SEQUENCE</scope>
</reference>
<evidence type="ECO:0000256" key="1">
    <source>
        <dbReference type="SAM" id="MobiDB-lite"/>
    </source>
</evidence>
<sequence length="60" mass="6343">MNNKASIGAIADFSEKVNPTCLVAKAASLNSHNPRGAAVSSYSKKSIREDPRSGWPSPEV</sequence>
<organism evidence="2">
    <name type="scientific">Anguilla anguilla</name>
    <name type="common">European freshwater eel</name>
    <name type="synonym">Muraena anguilla</name>
    <dbReference type="NCBI Taxonomy" id="7936"/>
    <lineage>
        <taxon>Eukaryota</taxon>
        <taxon>Metazoa</taxon>
        <taxon>Chordata</taxon>
        <taxon>Craniata</taxon>
        <taxon>Vertebrata</taxon>
        <taxon>Euteleostomi</taxon>
        <taxon>Actinopterygii</taxon>
        <taxon>Neopterygii</taxon>
        <taxon>Teleostei</taxon>
        <taxon>Anguilliformes</taxon>
        <taxon>Anguillidae</taxon>
        <taxon>Anguilla</taxon>
    </lineage>
</organism>
<protein>
    <submittedName>
        <fullName evidence="2">Uncharacterized protein</fullName>
    </submittedName>
</protein>
<name>A0A0E9TWB5_ANGAN</name>
<dbReference type="AlphaFoldDB" id="A0A0E9TWB5"/>
<dbReference type="EMBL" id="GBXM01050840">
    <property type="protein sequence ID" value="JAH57737.1"/>
    <property type="molecule type" value="Transcribed_RNA"/>
</dbReference>
<feature type="region of interest" description="Disordered" evidence="1">
    <location>
        <begin position="32"/>
        <end position="60"/>
    </location>
</feature>
<reference evidence="2" key="2">
    <citation type="journal article" date="2015" name="Fish Shellfish Immunol.">
        <title>Early steps in the European eel (Anguilla anguilla)-Vibrio vulnificus interaction in the gills: Role of the RtxA13 toxin.</title>
        <authorList>
            <person name="Callol A."/>
            <person name="Pajuelo D."/>
            <person name="Ebbesson L."/>
            <person name="Teles M."/>
            <person name="MacKenzie S."/>
            <person name="Amaro C."/>
        </authorList>
    </citation>
    <scope>NUCLEOTIDE SEQUENCE</scope>
</reference>
<accession>A0A0E9TWB5</accession>
<evidence type="ECO:0000313" key="2">
    <source>
        <dbReference type="EMBL" id="JAH57737.1"/>
    </source>
</evidence>
<proteinExistence type="predicted"/>